<proteinExistence type="predicted"/>
<evidence type="ECO:0000313" key="2">
    <source>
        <dbReference type="Proteomes" id="UP000828251"/>
    </source>
</evidence>
<organism evidence="1 2">
    <name type="scientific">Gossypium stocksii</name>
    <dbReference type="NCBI Taxonomy" id="47602"/>
    <lineage>
        <taxon>Eukaryota</taxon>
        <taxon>Viridiplantae</taxon>
        <taxon>Streptophyta</taxon>
        <taxon>Embryophyta</taxon>
        <taxon>Tracheophyta</taxon>
        <taxon>Spermatophyta</taxon>
        <taxon>Magnoliopsida</taxon>
        <taxon>eudicotyledons</taxon>
        <taxon>Gunneridae</taxon>
        <taxon>Pentapetalae</taxon>
        <taxon>rosids</taxon>
        <taxon>malvids</taxon>
        <taxon>Malvales</taxon>
        <taxon>Malvaceae</taxon>
        <taxon>Malvoideae</taxon>
        <taxon>Gossypium</taxon>
    </lineage>
</organism>
<reference evidence="1 2" key="1">
    <citation type="journal article" date="2021" name="Plant Biotechnol. J.">
        <title>Multi-omics assisted identification of the key and species-specific regulatory components of drought-tolerant mechanisms in Gossypium stocksii.</title>
        <authorList>
            <person name="Yu D."/>
            <person name="Ke L."/>
            <person name="Zhang D."/>
            <person name="Wu Y."/>
            <person name="Sun Y."/>
            <person name="Mei J."/>
            <person name="Sun J."/>
            <person name="Sun Y."/>
        </authorList>
    </citation>
    <scope>NUCLEOTIDE SEQUENCE [LARGE SCALE GENOMIC DNA]</scope>
    <source>
        <strain evidence="2">cv. E1</strain>
        <tissue evidence="1">Leaf</tissue>
    </source>
</reference>
<evidence type="ECO:0000313" key="1">
    <source>
        <dbReference type="EMBL" id="KAH1091885.1"/>
    </source>
</evidence>
<gene>
    <name evidence="1" type="ORF">J1N35_019142</name>
</gene>
<sequence length="54" mass="6400">MMNIANFLNDDPPIFREDEKDVIIAFNITEARNTSDFLCHNYMLNNLSDELYEE</sequence>
<dbReference type="OrthoDB" id="994161at2759"/>
<keyword evidence="2" id="KW-1185">Reference proteome</keyword>
<accession>A0A9D4A7V7</accession>
<comment type="caution">
    <text evidence="1">The sequence shown here is derived from an EMBL/GenBank/DDBJ whole genome shotgun (WGS) entry which is preliminary data.</text>
</comment>
<dbReference type="Proteomes" id="UP000828251">
    <property type="component" value="Unassembled WGS sequence"/>
</dbReference>
<dbReference type="EMBL" id="JAIQCV010000006">
    <property type="protein sequence ID" value="KAH1091885.1"/>
    <property type="molecule type" value="Genomic_DNA"/>
</dbReference>
<protein>
    <submittedName>
        <fullName evidence="1">Uncharacterized protein</fullName>
    </submittedName>
</protein>
<dbReference type="AlphaFoldDB" id="A0A9D4A7V7"/>
<name>A0A9D4A7V7_9ROSI</name>